<sequence>MSELGQFVSSIPPVTRTLTITSLVMGGLNALGFVSYSEFNCSFQLVWEKFEFHRLLTGFLISHPQPMQGLMEIYMLYSFSKGLEEGKFKKNLPDYLFYLIIIVPVMLVGAGLFLPPTFSLNPALLAALTFTWSIDNYGNEVNFYFLPIKASLLPAVSLGFRLLVDGKFSFFLALTGSVAAYFYNCLETSSFGPLMSLFQGAINQNDNNTHRLGTADSLQNVWYYSTGHLSAPVWLKSVVSKYTGIDYNSAAFNRHSFGAAIPPKNRRGSSNDTSKGSTSGSAFRGQGRRLGSLDS</sequence>
<protein>
    <submittedName>
        <fullName evidence="1">Unnamed protein product</fullName>
    </submittedName>
</protein>
<gene>
    <name evidence="1" type="ORF">Amon02_001223700</name>
</gene>
<evidence type="ECO:0000313" key="1">
    <source>
        <dbReference type="EMBL" id="GMF05162.1"/>
    </source>
</evidence>
<keyword evidence="2" id="KW-1185">Reference proteome</keyword>
<evidence type="ECO:0000313" key="2">
    <source>
        <dbReference type="Proteomes" id="UP001165064"/>
    </source>
</evidence>
<reference evidence="1" key="1">
    <citation type="submission" date="2023-04" db="EMBL/GenBank/DDBJ databases">
        <title>Ambrosiozyma monospora NBRC 10751.</title>
        <authorList>
            <person name="Ichikawa N."/>
            <person name="Sato H."/>
            <person name="Tonouchi N."/>
        </authorList>
    </citation>
    <scope>NUCLEOTIDE SEQUENCE</scope>
    <source>
        <strain evidence="1">NBRC 10751</strain>
    </source>
</reference>
<comment type="caution">
    <text evidence="1">The sequence shown here is derived from an EMBL/GenBank/DDBJ whole genome shotgun (WGS) entry which is preliminary data.</text>
</comment>
<accession>A0ACB5UA47</accession>
<organism evidence="1 2">
    <name type="scientific">Ambrosiozyma monospora</name>
    <name type="common">Yeast</name>
    <name type="synonym">Endomycopsis monosporus</name>
    <dbReference type="NCBI Taxonomy" id="43982"/>
    <lineage>
        <taxon>Eukaryota</taxon>
        <taxon>Fungi</taxon>
        <taxon>Dikarya</taxon>
        <taxon>Ascomycota</taxon>
        <taxon>Saccharomycotina</taxon>
        <taxon>Pichiomycetes</taxon>
        <taxon>Pichiales</taxon>
        <taxon>Pichiaceae</taxon>
        <taxon>Ambrosiozyma</taxon>
    </lineage>
</organism>
<dbReference type="EMBL" id="BSXS01014235">
    <property type="protein sequence ID" value="GMF05162.1"/>
    <property type="molecule type" value="Genomic_DNA"/>
</dbReference>
<proteinExistence type="predicted"/>
<dbReference type="Proteomes" id="UP001165064">
    <property type="component" value="Unassembled WGS sequence"/>
</dbReference>
<name>A0ACB5UA47_AMBMO</name>